<name>A0A0F9G7T0_9ZZZZ</name>
<sequence length="88" mass="9872">MATSSIYTLTTEEFEDSLDHAKASVMKALVGDGLLEEDVADKWSLSHTVIVRRKSVFKSFLSNLWKDAKTKEGESYYLIVGITPEQSK</sequence>
<reference evidence="1" key="1">
    <citation type="journal article" date="2015" name="Nature">
        <title>Complex archaea that bridge the gap between prokaryotes and eukaryotes.</title>
        <authorList>
            <person name="Spang A."/>
            <person name="Saw J.H."/>
            <person name="Jorgensen S.L."/>
            <person name="Zaremba-Niedzwiedzka K."/>
            <person name="Martijn J."/>
            <person name="Lind A.E."/>
            <person name="van Eijk R."/>
            <person name="Schleper C."/>
            <person name="Guy L."/>
            <person name="Ettema T.J."/>
        </authorList>
    </citation>
    <scope>NUCLEOTIDE SEQUENCE</scope>
</reference>
<accession>A0A0F9G7T0</accession>
<dbReference type="AlphaFoldDB" id="A0A0F9G7T0"/>
<organism evidence="1">
    <name type="scientific">marine sediment metagenome</name>
    <dbReference type="NCBI Taxonomy" id="412755"/>
    <lineage>
        <taxon>unclassified sequences</taxon>
        <taxon>metagenomes</taxon>
        <taxon>ecological metagenomes</taxon>
    </lineage>
</organism>
<comment type="caution">
    <text evidence="1">The sequence shown here is derived from an EMBL/GenBank/DDBJ whole genome shotgun (WGS) entry which is preliminary data.</text>
</comment>
<protein>
    <submittedName>
        <fullName evidence="1">Uncharacterized protein</fullName>
    </submittedName>
</protein>
<proteinExistence type="predicted"/>
<evidence type="ECO:0000313" key="1">
    <source>
        <dbReference type="EMBL" id="KKL94959.1"/>
    </source>
</evidence>
<gene>
    <name evidence="1" type="ORF">LCGC14_1859510</name>
</gene>
<dbReference type="EMBL" id="LAZR01018796">
    <property type="protein sequence ID" value="KKL94959.1"/>
    <property type="molecule type" value="Genomic_DNA"/>
</dbReference>